<evidence type="ECO:0000256" key="2">
    <source>
        <dbReference type="ARBA" id="ARBA00023242"/>
    </source>
</evidence>
<dbReference type="PANTHER" id="PTHR21220:SF0">
    <property type="entry name" value="DNA-DEPENDENT METALLOPROTEASE SPRTN"/>
    <property type="match status" value="1"/>
</dbReference>
<dbReference type="EMBL" id="KB740047">
    <property type="protein sequence ID" value="ENN81848.1"/>
    <property type="molecule type" value="Genomic_DNA"/>
</dbReference>
<reference evidence="3" key="1">
    <citation type="journal article" date="2013" name="Genome Biol.">
        <title>Draft genome of the mountain pine beetle, Dendroctonus ponderosae Hopkins, a major forest pest.</title>
        <authorList>
            <person name="Keeling C.I."/>
            <person name="Yuen M.M."/>
            <person name="Liao N.Y."/>
            <person name="Docking T.R."/>
            <person name="Chan S.K."/>
            <person name="Taylor G.A."/>
            <person name="Palmquist D.L."/>
            <person name="Jackman S.D."/>
            <person name="Nguyen A."/>
            <person name="Li M."/>
            <person name="Henderson H."/>
            <person name="Janes J.K."/>
            <person name="Zhao Y."/>
            <person name="Pandoh P."/>
            <person name="Moore R."/>
            <person name="Sperling F.A."/>
            <person name="Huber D.P."/>
            <person name="Birol I."/>
            <person name="Jones S.J."/>
            <person name="Bohlmann J."/>
        </authorList>
    </citation>
    <scope>NUCLEOTIDE SEQUENCE</scope>
</reference>
<keyword evidence="2" id="KW-0539">Nucleus</keyword>
<accession>N6TUU4</accession>
<dbReference type="GO" id="GO:0004222">
    <property type="term" value="F:metalloendopeptidase activity"/>
    <property type="evidence" value="ECO:0007669"/>
    <property type="project" value="InterPro"/>
</dbReference>
<dbReference type="GO" id="GO:0006974">
    <property type="term" value="P:DNA damage response"/>
    <property type="evidence" value="ECO:0007669"/>
    <property type="project" value="InterPro"/>
</dbReference>
<dbReference type="OrthoDB" id="5236983at2759"/>
<feature type="non-terminal residue" evidence="3">
    <location>
        <position position="1"/>
    </location>
</feature>
<evidence type="ECO:0000256" key="1">
    <source>
        <dbReference type="ARBA" id="ARBA00004123"/>
    </source>
</evidence>
<dbReference type="GO" id="GO:0005634">
    <property type="term" value="C:nucleus"/>
    <property type="evidence" value="ECO:0007669"/>
    <property type="project" value="UniProtKB-SubCell"/>
</dbReference>
<organism evidence="3">
    <name type="scientific">Dendroctonus ponderosae</name>
    <name type="common">Mountain pine beetle</name>
    <dbReference type="NCBI Taxonomy" id="77166"/>
    <lineage>
        <taxon>Eukaryota</taxon>
        <taxon>Metazoa</taxon>
        <taxon>Ecdysozoa</taxon>
        <taxon>Arthropoda</taxon>
        <taxon>Hexapoda</taxon>
        <taxon>Insecta</taxon>
        <taxon>Pterygota</taxon>
        <taxon>Neoptera</taxon>
        <taxon>Endopterygota</taxon>
        <taxon>Coleoptera</taxon>
        <taxon>Polyphaga</taxon>
        <taxon>Cucujiformia</taxon>
        <taxon>Curculionidae</taxon>
        <taxon>Scolytinae</taxon>
        <taxon>Dendroctonus</taxon>
    </lineage>
</organism>
<dbReference type="InterPro" id="IPR006640">
    <property type="entry name" value="SprT-like_domain"/>
</dbReference>
<dbReference type="GO" id="GO:0031593">
    <property type="term" value="F:polyubiquitin modification-dependent protein binding"/>
    <property type="evidence" value="ECO:0007669"/>
    <property type="project" value="TreeGrafter"/>
</dbReference>
<dbReference type="OMA" id="IWRCNGP"/>
<dbReference type="GO" id="GO:0003697">
    <property type="term" value="F:single-stranded DNA binding"/>
    <property type="evidence" value="ECO:0007669"/>
    <property type="project" value="InterPro"/>
</dbReference>
<gene>
    <name evidence="3" type="ORF">YQE_01786</name>
</gene>
<dbReference type="SMART" id="SM00731">
    <property type="entry name" value="SprT"/>
    <property type="match status" value="1"/>
</dbReference>
<dbReference type="InterPro" id="IPR055220">
    <property type="entry name" value="SPRTN_ZBD"/>
</dbReference>
<dbReference type="PANTHER" id="PTHR21220">
    <property type="entry name" value="DNA-DEPENDENT METALLOPROTEASE SPRTN"/>
    <property type="match status" value="1"/>
</dbReference>
<protein>
    <submittedName>
        <fullName evidence="3">Uncharacterized protein</fullName>
    </submittedName>
</protein>
<dbReference type="AlphaFoldDB" id="N6TUU4"/>
<dbReference type="HOGENOM" id="CLU_083493_0_0_1"/>
<name>N6TUU4_DENPD</name>
<comment type="subcellular location">
    <subcellularLocation>
        <location evidence="1">Nucleus</location>
    </subcellularLocation>
</comment>
<dbReference type="Pfam" id="PF10263">
    <property type="entry name" value="SprT-like"/>
    <property type="match status" value="1"/>
</dbReference>
<proteinExistence type="predicted"/>
<dbReference type="InterPro" id="IPR044245">
    <property type="entry name" value="Spartan"/>
</dbReference>
<dbReference type="Pfam" id="PF22934">
    <property type="entry name" value="SPRTN_ZBD"/>
    <property type="match status" value="1"/>
</dbReference>
<evidence type="ECO:0000313" key="3">
    <source>
        <dbReference type="EMBL" id="ENN81848.1"/>
    </source>
</evidence>
<sequence>MTHDHLSIVTLNWNSTVSRMGEVDYQMALLLQYKFEQENKRGDTHDADRALALRLQEQFHAEVETERPGNNLVYKTQRNLNNSKCLVDPSWEVIDPTPDVHVLFMAFNKKFFWNALESVTVSWSKRMTSCAGICSYQGRGGMCSITLSEPLLKLRPRKDLVETLLHEMIHAYLFVTHNNRDKDGHGPEFQKHMYRINAEAGTNITIYHDFYDEVRQYKQHWWKCNGPCQYNKPYFGVVRRATNRAPGPNDRWFPEHMRNCGGQFIKVCLQLQLARIR</sequence>